<accession>A0A319CXE1</accession>
<dbReference type="Pfam" id="PF00891">
    <property type="entry name" value="Methyltransf_2"/>
    <property type="match status" value="1"/>
</dbReference>
<dbReference type="OrthoDB" id="2410195at2759"/>
<evidence type="ECO:0000256" key="2">
    <source>
        <dbReference type="ARBA" id="ARBA00022679"/>
    </source>
</evidence>
<dbReference type="InterPro" id="IPR001077">
    <property type="entry name" value="COMT_C"/>
</dbReference>
<dbReference type="SUPFAM" id="SSF53335">
    <property type="entry name" value="S-adenosyl-L-methionine-dependent methyltransferases"/>
    <property type="match status" value="1"/>
</dbReference>
<gene>
    <name evidence="7" type="ORF">BO71DRAFT_390100</name>
</gene>
<dbReference type="Proteomes" id="UP000247810">
    <property type="component" value="Unassembled WGS sequence"/>
</dbReference>
<dbReference type="GO" id="GO:0046983">
    <property type="term" value="F:protein dimerization activity"/>
    <property type="evidence" value="ECO:0007669"/>
    <property type="project" value="InterPro"/>
</dbReference>
<evidence type="ECO:0000256" key="3">
    <source>
        <dbReference type="ARBA" id="ARBA00022691"/>
    </source>
</evidence>
<dbReference type="InterPro" id="IPR012967">
    <property type="entry name" value="COMT_dimerisation"/>
</dbReference>
<evidence type="ECO:0000259" key="6">
    <source>
        <dbReference type="Pfam" id="PF08100"/>
    </source>
</evidence>
<dbReference type="VEuPathDB" id="FungiDB:BO71DRAFT_390100"/>
<proteinExistence type="predicted"/>
<dbReference type="InterPro" id="IPR036390">
    <property type="entry name" value="WH_DNA-bd_sf"/>
</dbReference>
<dbReference type="Gene3D" id="3.40.50.150">
    <property type="entry name" value="Vaccinia Virus protein VP39"/>
    <property type="match status" value="1"/>
</dbReference>
<dbReference type="PANTHER" id="PTHR43712">
    <property type="entry name" value="PUTATIVE (AFU_ORTHOLOGUE AFUA_4G14580)-RELATED"/>
    <property type="match status" value="1"/>
</dbReference>
<organism evidence="7 8">
    <name type="scientific">Aspergillus ellipticus CBS 707.79</name>
    <dbReference type="NCBI Taxonomy" id="1448320"/>
    <lineage>
        <taxon>Eukaryota</taxon>
        <taxon>Fungi</taxon>
        <taxon>Dikarya</taxon>
        <taxon>Ascomycota</taxon>
        <taxon>Pezizomycotina</taxon>
        <taxon>Eurotiomycetes</taxon>
        <taxon>Eurotiomycetidae</taxon>
        <taxon>Eurotiales</taxon>
        <taxon>Aspergillaceae</taxon>
        <taxon>Aspergillus</taxon>
        <taxon>Aspergillus subgen. Circumdati</taxon>
    </lineage>
</organism>
<dbReference type="GO" id="GO:0032259">
    <property type="term" value="P:methylation"/>
    <property type="evidence" value="ECO:0007669"/>
    <property type="project" value="UniProtKB-KW"/>
</dbReference>
<sequence length="387" mass="43489">MEALTEEVRRLAGTGDEKTRKNILDSLSALSASIESPDDTVQRFTFYNMQLAAIRIGIDLNLFELLSKYEHPLTVNQLSEKTGANPVFMGRLLRYLASNYSVEEVDKDTFTASNISKTFAQPGFQAGVGHLFNNAGPCIQEWPAFMKENNYPDITDNTKTPFNKVMNTDLPAFIWMQYHPQNLAFFNEHMIANRAGMPIFLDVFPVLEKATGLNPERALFVDIGGGFGHQCIAFKQRYPQLEGRVIVQDLALTTANAVEYPGVEAMAYDFFTPQPVKADWLKIGAKFYYLRNIFHDWPDDKCREILKNIVDAMAPDSYILIDDMVLPNAGVHWQQAQLDMLMMVALGARERTQEQWGQLIEGAGLKIGAVHTYTASLKDSILEVVAA</sequence>
<evidence type="ECO:0000256" key="1">
    <source>
        <dbReference type="ARBA" id="ARBA00022603"/>
    </source>
</evidence>
<dbReference type="Pfam" id="PF08100">
    <property type="entry name" value="Dimerisation"/>
    <property type="match status" value="1"/>
</dbReference>
<dbReference type="GO" id="GO:0008171">
    <property type="term" value="F:O-methyltransferase activity"/>
    <property type="evidence" value="ECO:0007669"/>
    <property type="project" value="InterPro"/>
</dbReference>
<keyword evidence="1 7" id="KW-0489">Methyltransferase</keyword>
<keyword evidence="8" id="KW-1185">Reference proteome</keyword>
<dbReference type="SUPFAM" id="SSF46785">
    <property type="entry name" value="Winged helix' DNA-binding domain"/>
    <property type="match status" value="1"/>
</dbReference>
<dbReference type="InterPro" id="IPR029063">
    <property type="entry name" value="SAM-dependent_MTases_sf"/>
</dbReference>
<evidence type="ECO:0000259" key="5">
    <source>
        <dbReference type="Pfam" id="PF00891"/>
    </source>
</evidence>
<evidence type="ECO:0000313" key="7">
    <source>
        <dbReference type="EMBL" id="PYH89221.1"/>
    </source>
</evidence>
<dbReference type="STRING" id="1448320.A0A319CXE1"/>
<keyword evidence="2 7" id="KW-0808">Transferase</keyword>
<dbReference type="PANTHER" id="PTHR43712:SF1">
    <property type="entry name" value="HYPOTHETICAL O-METHYLTRANSFERASE (EUROFUNG)-RELATED"/>
    <property type="match status" value="1"/>
</dbReference>
<reference evidence="7 8" key="1">
    <citation type="submission" date="2018-02" db="EMBL/GenBank/DDBJ databases">
        <title>The genomes of Aspergillus section Nigri reveals drivers in fungal speciation.</title>
        <authorList>
            <consortium name="DOE Joint Genome Institute"/>
            <person name="Vesth T.C."/>
            <person name="Nybo J."/>
            <person name="Theobald S."/>
            <person name="Brandl J."/>
            <person name="Frisvad J.C."/>
            <person name="Nielsen K.F."/>
            <person name="Lyhne E.K."/>
            <person name="Kogle M.E."/>
            <person name="Kuo A."/>
            <person name="Riley R."/>
            <person name="Clum A."/>
            <person name="Nolan M."/>
            <person name="Lipzen A."/>
            <person name="Salamov A."/>
            <person name="Henrissat B."/>
            <person name="Wiebenga A."/>
            <person name="De vries R.P."/>
            <person name="Grigoriev I.V."/>
            <person name="Mortensen U.H."/>
            <person name="Andersen M.R."/>
            <person name="Baker S.E."/>
        </authorList>
    </citation>
    <scope>NUCLEOTIDE SEQUENCE [LARGE SCALE GENOMIC DNA]</scope>
    <source>
        <strain evidence="7 8">CBS 707.79</strain>
    </source>
</reference>
<evidence type="ECO:0000313" key="8">
    <source>
        <dbReference type="Proteomes" id="UP000247810"/>
    </source>
</evidence>
<dbReference type="AlphaFoldDB" id="A0A319CXE1"/>
<feature type="active site" description="Proton acceptor" evidence="4">
    <location>
        <position position="295"/>
    </location>
</feature>
<dbReference type="EMBL" id="KZ826042">
    <property type="protein sequence ID" value="PYH89221.1"/>
    <property type="molecule type" value="Genomic_DNA"/>
</dbReference>
<protein>
    <submittedName>
        <fullName evidence="7">S-adenosyl-L-methionine-dependent methyltransferase</fullName>
    </submittedName>
</protein>
<feature type="domain" description="O-methyltransferase dimerisation" evidence="6">
    <location>
        <begin position="52"/>
        <end position="121"/>
    </location>
</feature>
<dbReference type="InterPro" id="IPR036388">
    <property type="entry name" value="WH-like_DNA-bd_sf"/>
</dbReference>
<feature type="domain" description="O-methyltransferase C-terminal" evidence="5">
    <location>
        <begin position="219"/>
        <end position="365"/>
    </location>
</feature>
<name>A0A319CXE1_9EURO</name>
<dbReference type="PROSITE" id="PS51683">
    <property type="entry name" value="SAM_OMT_II"/>
    <property type="match status" value="1"/>
</dbReference>
<dbReference type="PIRSF" id="PIRSF005739">
    <property type="entry name" value="O-mtase"/>
    <property type="match status" value="1"/>
</dbReference>
<dbReference type="Gene3D" id="1.10.10.10">
    <property type="entry name" value="Winged helix-like DNA-binding domain superfamily/Winged helix DNA-binding domain"/>
    <property type="match status" value="1"/>
</dbReference>
<evidence type="ECO:0000256" key="4">
    <source>
        <dbReference type="PIRSR" id="PIRSR005739-1"/>
    </source>
</evidence>
<keyword evidence="3" id="KW-0949">S-adenosyl-L-methionine</keyword>
<dbReference type="GO" id="GO:0044550">
    <property type="term" value="P:secondary metabolite biosynthetic process"/>
    <property type="evidence" value="ECO:0007669"/>
    <property type="project" value="UniProtKB-ARBA"/>
</dbReference>
<dbReference type="InterPro" id="IPR016461">
    <property type="entry name" value="COMT-like"/>
</dbReference>